<keyword evidence="2" id="KW-1185">Reference proteome</keyword>
<dbReference type="EMBL" id="NHYD01003499">
    <property type="protein sequence ID" value="PPQ76532.1"/>
    <property type="molecule type" value="Genomic_DNA"/>
</dbReference>
<dbReference type="AlphaFoldDB" id="A0A409WDC9"/>
<protein>
    <submittedName>
        <fullName evidence="1">Uncharacterized protein</fullName>
    </submittedName>
</protein>
<organism evidence="1 2">
    <name type="scientific">Psilocybe cyanescens</name>
    <dbReference type="NCBI Taxonomy" id="93625"/>
    <lineage>
        <taxon>Eukaryota</taxon>
        <taxon>Fungi</taxon>
        <taxon>Dikarya</taxon>
        <taxon>Basidiomycota</taxon>
        <taxon>Agaricomycotina</taxon>
        <taxon>Agaricomycetes</taxon>
        <taxon>Agaricomycetidae</taxon>
        <taxon>Agaricales</taxon>
        <taxon>Agaricineae</taxon>
        <taxon>Strophariaceae</taxon>
        <taxon>Psilocybe</taxon>
    </lineage>
</organism>
<dbReference type="Proteomes" id="UP000283269">
    <property type="component" value="Unassembled WGS sequence"/>
</dbReference>
<comment type="caution">
    <text evidence="1">The sequence shown here is derived from an EMBL/GenBank/DDBJ whole genome shotgun (WGS) entry which is preliminary data.</text>
</comment>
<accession>A0A409WDC9</accession>
<evidence type="ECO:0000313" key="1">
    <source>
        <dbReference type="EMBL" id="PPQ76532.1"/>
    </source>
</evidence>
<dbReference type="InParanoid" id="A0A409WDC9"/>
<proteinExistence type="predicted"/>
<evidence type="ECO:0000313" key="2">
    <source>
        <dbReference type="Proteomes" id="UP000283269"/>
    </source>
</evidence>
<name>A0A409WDC9_PSICY</name>
<gene>
    <name evidence="1" type="ORF">CVT25_010497</name>
</gene>
<sequence length="77" mass="7756">MKWDRMGGTCKTEGNGTVKGYGVAATCEMGAGDDPKGDEMGITYKTEGDGVGAVCKTEGDGCSRGHGVLSHVKQGGG</sequence>
<reference evidence="1 2" key="1">
    <citation type="journal article" date="2018" name="Evol. Lett.">
        <title>Horizontal gene cluster transfer increased hallucinogenic mushroom diversity.</title>
        <authorList>
            <person name="Reynolds H.T."/>
            <person name="Vijayakumar V."/>
            <person name="Gluck-Thaler E."/>
            <person name="Korotkin H.B."/>
            <person name="Matheny P.B."/>
            <person name="Slot J.C."/>
        </authorList>
    </citation>
    <scope>NUCLEOTIDE SEQUENCE [LARGE SCALE GENOMIC DNA]</scope>
    <source>
        <strain evidence="1 2">2631</strain>
    </source>
</reference>